<protein>
    <recommendedName>
        <fullName evidence="4 5">o-succinylbenzoate synthase</fullName>
        <shortName evidence="4">OSB synthase</shortName>
        <shortName evidence="4">OSBS</shortName>
        <ecNumber evidence="4 5">4.2.1.113</ecNumber>
    </recommendedName>
    <alternativeName>
        <fullName evidence="4">4-(2'-carboxyphenyl)-4-oxybutyric acid synthase</fullName>
    </alternativeName>
    <alternativeName>
        <fullName evidence="4">o-succinylbenzoic acid synthase</fullName>
    </alternativeName>
</protein>
<feature type="active site" description="Proton donor" evidence="4">
    <location>
        <position position="135"/>
    </location>
</feature>
<keyword evidence="4" id="KW-0474">Menaquinone biosynthesis</keyword>
<sequence length="324" mass="35949">MMRTATLYRFSLPMEAGVILRYQRLKTRDGFLVHLQDNGQQGWGEIAPLPEFSRETIEQAGEAAMTWLKQWHLGIEPDESELPSVAFGVSCALAELQGKLPEEADYRKVPLCNGDPDELIVRLSKMGGQKVAKVKVGLYEAVRDGMVVNVLLEAVPDLVLRLDANRSWSRVKADGFAKYVNPDYRNRIAFLEEPCRTPEESLAFARNTGIAIAWDESVRDEGFNVEVQKGVAAIVIKPTLVGSLARCRRLISAAHNAGLEAVISSSIETSFGLTQLARVAHWLTPATIPGLDTLELIQFQLVRRWPGSTVPVKGLDELEIAWRS</sequence>
<keyword evidence="8" id="KW-1185">Reference proteome</keyword>
<evidence type="ECO:0000256" key="4">
    <source>
        <dbReference type="HAMAP-Rule" id="MF_00470"/>
    </source>
</evidence>
<dbReference type="SFLD" id="SFLDS00001">
    <property type="entry name" value="Enolase"/>
    <property type="match status" value="1"/>
</dbReference>
<dbReference type="InterPro" id="IPR013342">
    <property type="entry name" value="Mandelate_racemase_C"/>
</dbReference>
<comment type="pathway">
    <text evidence="4">Quinol/quinone metabolism; 1,4-dihydroxy-2-naphthoate biosynthesis; 1,4-dihydroxy-2-naphthoate from chorismate: step 4/7.</text>
</comment>
<feature type="active site" description="Proton acceptor" evidence="4">
    <location>
        <position position="237"/>
    </location>
</feature>
<dbReference type="InterPro" id="IPR029065">
    <property type="entry name" value="Enolase_C-like"/>
</dbReference>
<dbReference type="SUPFAM" id="SSF54826">
    <property type="entry name" value="Enolase N-terminal domain-like"/>
    <property type="match status" value="1"/>
</dbReference>
<evidence type="ECO:0000256" key="5">
    <source>
        <dbReference type="NCBIfam" id="TIGR01927"/>
    </source>
</evidence>
<dbReference type="Pfam" id="PF13378">
    <property type="entry name" value="MR_MLE_C"/>
    <property type="match status" value="1"/>
</dbReference>
<dbReference type="Pfam" id="PF21508">
    <property type="entry name" value="MenC_N"/>
    <property type="match status" value="1"/>
</dbReference>
<accession>A0ABX9SSM1</accession>
<dbReference type="SFLD" id="SFLDG00180">
    <property type="entry name" value="muconate_cycloisomerase"/>
    <property type="match status" value="1"/>
</dbReference>
<dbReference type="InterPro" id="IPR041338">
    <property type="entry name" value="OSBS_N"/>
</dbReference>
<evidence type="ECO:0000256" key="3">
    <source>
        <dbReference type="ARBA" id="ARBA00023239"/>
    </source>
</evidence>
<evidence type="ECO:0000256" key="2">
    <source>
        <dbReference type="ARBA" id="ARBA00022842"/>
    </source>
</evidence>
<comment type="catalytic activity">
    <reaction evidence="4">
        <text>(1R,6R)-6-hydroxy-2-succinyl-cyclohexa-2,4-diene-1-carboxylate = 2-succinylbenzoate + H2O</text>
        <dbReference type="Rhea" id="RHEA:10196"/>
        <dbReference type="ChEBI" id="CHEBI:15377"/>
        <dbReference type="ChEBI" id="CHEBI:18325"/>
        <dbReference type="ChEBI" id="CHEBI:58689"/>
        <dbReference type="EC" id="4.2.1.113"/>
    </reaction>
</comment>
<dbReference type="EMBL" id="RBLJ01000001">
    <property type="protein sequence ID" value="RKS66439.1"/>
    <property type="molecule type" value="Genomic_DNA"/>
</dbReference>
<dbReference type="Gene3D" id="3.20.20.120">
    <property type="entry name" value="Enolase-like C-terminal domain"/>
    <property type="match status" value="1"/>
</dbReference>
<dbReference type="HAMAP" id="MF_00470">
    <property type="entry name" value="MenC_1"/>
    <property type="match status" value="1"/>
</dbReference>
<dbReference type="SUPFAM" id="SSF51604">
    <property type="entry name" value="Enolase C-terminal domain-like"/>
    <property type="match status" value="1"/>
</dbReference>
<organism evidence="7 8">
    <name type="scientific">Photorhabdus asymbiotica</name>
    <dbReference type="NCBI Taxonomy" id="291112"/>
    <lineage>
        <taxon>Bacteria</taxon>
        <taxon>Pseudomonadati</taxon>
        <taxon>Pseudomonadota</taxon>
        <taxon>Gammaproteobacteria</taxon>
        <taxon>Enterobacterales</taxon>
        <taxon>Morganellaceae</taxon>
        <taxon>Photorhabdus</taxon>
    </lineage>
</organism>
<evidence type="ECO:0000313" key="7">
    <source>
        <dbReference type="EMBL" id="RKS66439.1"/>
    </source>
</evidence>
<evidence type="ECO:0000256" key="1">
    <source>
        <dbReference type="ARBA" id="ARBA00022723"/>
    </source>
</evidence>
<evidence type="ECO:0000259" key="6">
    <source>
        <dbReference type="SMART" id="SM00922"/>
    </source>
</evidence>
<dbReference type="PANTHER" id="PTHR48073">
    <property type="entry name" value="O-SUCCINYLBENZOATE SYNTHASE-RELATED"/>
    <property type="match status" value="1"/>
</dbReference>
<feature type="domain" description="Mandelate racemase/muconate lactonizing enzyme C-terminal" evidence="6">
    <location>
        <begin position="116"/>
        <end position="211"/>
    </location>
</feature>
<feature type="binding site" evidence="4">
    <location>
        <position position="163"/>
    </location>
    <ligand>
        <name>Mg(2+)</name>
        <dbReference type="ChEBI" id="CHEBI:18420"/>
    </ligand>
</feature>
<keyword evidence="3 4" id="KW-0456">Lyase</keyword>
<dbReference type="NCBIfam" id="NF003473">
    <property type="entry name" value="PRK05105.1"/>
    <property type="match status" value="1"/>
</dbReference>
<evidence type="ECO:0000313" key="8">
    <source>
        <dbReference type="Proteomes" id="UP000280955"/>
    </source>
</evidence>
<dbReference type="Gene3D" id="3.30.390.10">
    <property type="entry name" value="Enolase-like, N-terminal domain"/>
    <property type="match status" value="1"/>
</dbReference>
<dbReference type="InterPro" id="IPR036849">
    <property type="entry name" value="Enolase-like_C_sf"/>
</dbReference>
<name>A0ABX9SSM1_9GAMM</name>
<dbReference type="PANTHER" id="PTHR48073:SF2">
    <property type="entry name" value="O-SUCCINYLBENZOATE SYNTHASE"/>
    <property type="match status" value="1"/>
</dbReference>
<dbReference type="SMART" id="SM00922">
    <property type="entry name" value="MR_MLE"/>
    <property type="match status" value="1"/>
</dbReference>
<dbReference type="NCBIfam" id="TIGR01927">
    <property type="entry name" value="menC_gam_Gplu"/>
    <property type="match status" value="1"/>
</dbReference>
<reference evidence="7 8" key="1">
    <citation type="submission" date="2018-10" db="EMBL/GenBank/DDBJ databases">
        <title>Genomic Encyclopedia of Archaeal and Bacterial Type Strains, Phase II (KMG-II): from individual species to whole genera.</title>
        <authorList>
            <person name="Goeker M."/>
        </authorList>
    </citation>
    <scope>NUCLEOTIDE SEQUENCE [LARGE SCALE GENOMIC DNA]</scope>
    <source>
        <strain evidence="7 8">DSM 15149</strain>
    </source>
</reference>
<feature type="binding site" evidence="4">
    <location>
        <position position="192"/>
    </location>
    <ligand>
        <name>Mg(2+)</name>
        <dbReference type="ChEBI" id="CHEBI:18420"/>
    </ligand>
</feature>
<keyword evidence="1 4" id="KW-0479">Metal-binding</keyword>
<dbReference type="EC" id="4.2.1.113" evidence="4 5"/>
<comment type="cofactor">
    <cofactor evidence="4">
        <name>a divalent metal cation</name>
        <dbReference type="ChEBI" id="CHEBI:60240"/>
    </cofactor>
</comment>
<dbReference type="InterPro" id="IPR029017">
    <property type="entry name" value="Enolase-like_N"/>
</dbReference>
<gene>
    <name evidence="4" type="primary">menC</name>
    <name evidence="7" type="ORF">BDD30_0740</name>
</gene>
<keyword evidence="2 4" id="KW-0460">Magnesium</keyword>
<comment type="function">
    <text evidence="4">Converts 2-succinyl-6-hydroxy-2,4-cyclohexadiene-1-carboxylate (SHCHC) to 2-succinylbenzoate (OSB).</text>
</comment>
<dbReference type="InterPro" id="IPR010196">
    <property type="entry name" value="OSB_synthase_MenC1"/>
</dbReference>
<comment type="pathway">
    <text evidence="4">Quinol/quinone metabolism; menaquinone biosynthesis.</text>
</comment>
<feature type="binding site" evidence="4">
    <location>
        <position position="215"/>
    </location>
    <ligand>
        <name>Mg(2+)</name>
        <dbReference type="ChEBI" id="CHEBI:18420"/>
    </ligand>
</feature>
<comment type="similarity">
    <text evidence="4">Belongs to the mandelate racemase/muconate lactonizing enzyme family. MenC type 1 subfamily.</text>
</comment>
<comment type="caution">
    <text evidence="7">The sequence shown here is derived from an EMBL/GenBank/DDBJ whole genome shotgun (WGS) entry which is preliminary data.</text>
</comment>
<dbReference type="SFLD" id="SFLDF00009">
    <property type="entry name" value="o-succinylbenzoate_synthase"/>
    <property type="match status" value="1"/>
</dbReference>
<dbReference type="CDD" id="cd03320">
    <property type="entry name" value="OSBS"/>
    <property type="match status" value="1"/>
</dbReference>
<proteinExistence type="inferred from homology"/>
<dbReference type="Proteomes" id="UP000280955">
    <property type="component" value="Unassembled WGS sequence"/>
</dbReference>